<dbReference type="InterPro" id="IPR056708">
    <property type="entry name" value="DUF7806"/>
</dbReference>
<keyword evidence="1" id="KW-0175">Coiled coil</keyword>
<evidence type="ECO:0000256" key="1">
    <source>
        <dbReference type="SAM" id="Coils"/>
    </source>
</evidence>
<keyword evidence="2" id="KW-0812">Transmembrane</keyword>
<dbReference type="PANTHER" id="PTHR35489">
    <property type="entry name" value="TITAN9"/>
    <property type="match status" value="1"/>
</dbReference>
<evidence type="ECO:0000313" key="4">
    <source>
        <dbReference type="EMBL" id="THU58828.1"/>
    </source>
</evidence>
<comment type="caution">
    <text evidence="4">The sequence shown here is derived from an EMBL/GenBank/DDBJ whole genome shotgun (WGS) entry which is preliminary data.</text>
</comment>
<dbReference type="Pfam" id="PF25091">
    <property type="entry name" value="DUF7806"/>
    <property type="match status" value="2"/>
</dbReference>
<reference evidence="4 5" key="1">
    <citation type="journal article" date="2019" name="Nat. Plants">
        <title>Genome sequencing of Musa balbisiana reveals subgenome evolution and function divergence in polyploid bananas.</title>
        <authorList>
            <person name="Yao X."/>
        </authorList>
    </citation>
    <scope>NUCLEOTIDE SEQUENCE [LARGE SCALE GENOMIC DNA]</scope>
    <source>
        <strain evidence="5">cv. DH-PKW</strain>
        <tissue evidence="4">Leaves</tissue>
    </source>
</reference>
<evidence type="ECO:0000259" key="3">
    <source>
        <dbReference type="Pfam" id="PF25091"/>
    </source>
</evidence>
<feature type="coiled-coil region" evidence="1">
    <location>
        <begin position="88"/>
        <end position="126"/>
    </location>
</feature>
<organism evidence="4 5">
    <name type="scientific">Musa balbisiana</name>
    <name type="common">Banana</name>
    <dbReference type="NCBI Taxonomy" id="52838"/>
    <lineage>
        <taxon>Eukaryota</taxon>
        <taxon>Viridiplantae</taxon>
        <taxon>Streptophyta</taxon>
        <taxon>Embryophyta</taxon>
        <taxon>Tracheophyta</taxon>
        <taxon>Spermatophyta</taxon>
        <taxon>Magnoliopsida</taxon>
        <taxon>Liliopsida</taxon>
        <taxon>Zingiberales</taxon>
        <taxon>Musaceae</taxon>
        <taxon>Musa</taxon>
    </lineage>
</organism>
<name>A0A4S8JAU0_MUSBA</name>
<sequence length="351" mass="39931">MESLNTKLYEKYKKLKVLLFPFLASVSFGRSRIWLFFFVICARSSQKRKFFEEEGWNDTKDADLRSYQSGRVFNVAGNPSIIFAQRLKIEFLAAVEDLIEELKNTNERLRAKLYSIQEQYAECEKLLLEESKKSKELSDEVGRLQNLSVEQNDINGNSLLTSPCPVPGISFTEMPKSSSTQKTPYLCEENGTQNQEAVFLADDSYKVENKVPDCCRKHLVGSSDASEDFSNCVFQTLTNFLVGMDFSVDNQAESLRLLVVHKRSGVLSSSHHANSSILRHPESRISTAHVGYSFSLTWIQHEGGEGELMYHVSSLGTLERVAVDWMKEDMMFSTAMCHVFFERVSRVVGRC</sequence>
<accession>A0A4S8JAU0</accession>
<feature type="domain" description="DUF7806" evidence="3">
    <location>
        <begin position="288"/>
        <end position="348"/>
    </location>
</feature>
<dbReference type="STRING" id="52838.A0A4S8JAU0"/>
<dbReference type="Proteomes" id="UP000317650">
    <property type="component" value="Chromosome 3"/>
</dbReference>
<feature type="domain" description="DUF7806" evidence="3">
    <location>
        <begin position="230"/>
        <end position="266"/>
    </location>
</feature>
<evidence type="ECO:0000313" key="5">
    <source>
        <dbReference type="Proteomes" id="UP000317650"/>
    </source>
</evidence>
<feature type="transmembrane region" description="Helical" evidence="2">
    <location>
        <begin position="20"/>
        <end position="42"/>
    </location>
</feature>
<protein>
    <recommendedName>
        <fullName evidence="3">DUF7806 domain-containing protein</fullName>
    </recommendedName>
</protein>
<gene>
    <name evidence="4" type="ORF">C4D60_Mb03t18560</name>
</gene>
<evidence type="ECO:0000256" key="2">
    <source>
        <dbReference type="SAM" id="Phobius"/>
    </source>
</evidence>
<proteinExistence type="predicted"/>
<dbReference type="GO" id="GO:0003006">
    <property type="term" value="P:developmental process involved in reproduction"/>
    <property type="evidence" value="ECO:0007669"/>
    <property type="project" value="TreeGrafter"/>
</dbReference>
<keyword evidence="5" id="KW-1185">Reference proteome</keyword>
<dbReference type="EMBL" id="PYDT01000006">
    <property type="protein sequence ID" value="THU58828.1"/>
    <property type="molecule type" value="Genomic_DNA"/>
</dbReference>
<keyword evidence="2" id="KW-0472">Membrane</keyword>
<dbReference type="AlphaFoldDB" id="A0A4S8JAU0"/>
<dbReference type="PANTHER" id="PTHR35489:SF2">
    <property type="entry name" value="TITAN9"/>
    <property type="match status" value="1"/>
</dbReference>
<keyword evidence="2" id="KW-1133">Transmembrane helix</keyword>